<comment type="similarity">
    <text evidence="1">Belongs to the F420H(2)-dependent quinone reductase family.</text>
</comment>
<dbReference type="GO" id="GO:0016491">
    <property type="term" value="F:oxidoreductase activity"/>
    <property type="evidence" value="ECO:0007669"/>
    <property type="project" value="InterPro"/>
</dbReference>
<protein>
    <recommendedName>
        <fullName evidence="5">Deazaflavin-dependent oxidoreductase (Nitroreductase family)</fullName>
    </recommendedName>
</protein>
<evidence type="ECO:0000256" key="1">
    <source>
        <dbReference type="ARBA" id="ARBA00008710"/>
    </source>
</evidence>
<sequence length="150" mass="16672">MSFTHPTGTRGAKQPGRMFRLMNRLIMGRARRTDSRTMGMNLLVLTTVGRKSGQPRATPLAWFPGPDGSWLVVASAGGAPANPAWYLNLAANPDQVTVEQAGRKVAVTAEELHGAEREQAWKRITTEADQFRKYEETTDRELPVIRLTPR</sequence>
<dbReference type="Pfam" id="PF04075">
    <property type="entry name" value="F420H2_quin_red"/>
    <property type="match status" value="1"/>
</dbReference>
<evidence type="ECO:0000313" key="4">
    <source>
        <dbReference type="Proteomes" id="UP000627369"/>
    </source>
</evidence>
<evidence type="ECO:0000256" key="2">
    <source>
        <dbReference type="ARBA" id="ARBA00049106"/>
    </source>
</evidence>
<dbReference type="GO" id="GO:0005886">
    <property type="term" value="C:plasma membrane"/>
    <property type="evidence" value="ECO:0007669"/>
    <property type="project" value="TreeGrafter"/>
</dbReference>
<dbReference type="PANTHER" id="PTHR39428:SF1">
    <property type="entry name" value="F420H(2)-DEPENDENT QUINONE REDUCTASE RV1261C"/>
    <property type="match status" value="1"/>
</dbReference>
<dbReference type="Proteomes" id="UP000627369">
    <property type="component" value="Unassembled WGS sequence"/>
</dbReference>
<reference evidence="3" key="1">
    <citation type="journal article" date="2014" name="Int. J. Syst. Evol. Microbiol.">
        <title>Complete genome sequence of Corynebacterium casei LMG S-19264T (=DSM 44701T), isolated from a smear-ripened cheese.</title>
        <authorList>
            <consortium name="US DOE Joint Genome Institute (JGI-PGF)"/>
            <person name="Walter F."/>
            <person name="Albersmeier A."/>
            <person name="Kalinowski J."/>
            <person name="Ruckert C."/>
        </authorList>
    </citation>
    <scope>NUCLEOTIDE SEQUENCE</scope>
    <source>
        <strain evidence="3">CGMCC 4.7398</strain>
    </source>
</reference>
<comment type="caution">
    <text evidence="3">The sequence shown here is derived from an EMBL/GenBank/DDBJ whole genome shotgun (WGS) entry which is preliminary data.</text>
</comment>
<dbReference type="Gene3D" id="2.30.110.10">
    <property type="entry name" value="Electron Transport, Fmn-binding Protein, Chain A"/>
    <property type="match status" value="1"/>
</dbReference>
<dbReference type="PANTHER" id="PTHR39428">
    <property type="entry name" value="F420H(2)-DEPENDENT QUINONE REDUCTASE RV1261C"/>
    <property type="match status" value="1"/>
</dbReference>
<dbReference type="RefSeq" id="WP_189671386.1">
    <property type="nucleotide sequence ID" value="NZ_BNAS01000008.1"/>
</dbReference>
<dbReference type="EMBL" id="BNAS01000008">
    <property type="protein sequence ID" value="GHH78926.1"/>
    <property type="molecule type" value="Genomic_DNA"/>
</dbReference>
<dbReference type="AlphaFoldDB" id="A0A919L164"/>
<name>A0A919L164_9MICO</name>
<evidence type="ECO:0008006" key="5">
    <source>
        <dbReference type="Google" id="ProtNLM"/>
    </source>
</evidence>
<organism evidence="3 4">
    <name type="scientific">Promicromonospora soli</name>
    <dbReference type="NCBI Taxonomy" id="2035533"/>
    <lineage>
        <taxon>Bacteria</taxon>
        <taxon>Bacillati</taxon>
        <taxon>Actinomycetota</taxon>
        <taxon>Actinomycetes</taxon>
        <taxon>Micrococcales</taxon>
        <taxon>Promicromonosporaceae</taxon>
        <taxon>Promicromonospora</taxon>
    </lineage>
</organism>
<comment type="catalytic activity">
    <reaction evidence="2">
        <text>oxidized coenzyme F420-(gamma-L-Glu)(n) + a quinol + H(+) = reduced coenzyme F420-(gamma-L-Glu)(n) + a quinone</text>
        <dbReference type="Rhea" id="RHEA:39663"/>
        <dbReference type="Rhea" id="RHEA-COMP:12939"/>
        <dbReference type="Rhea" id="RHEA-COMP:14378"/>
        <dbReference type="ChEBI" id="CHEBI:15378"/>
        <dbReference type="ChEBI" id="CHEBI:24646"/>
        <dbReference type="ChEBI" id="CHEBI:132124"/>
        <dbReference type="ChEBI" id="CHEBI:133980"/>
        <dbReference type="ChEBI" id="CHEBI:139511"/>
    </reaction>
</comment>
<dbReference type="GO" id="GO:0070967">
    <property type="term" value="F:coenzyme F420 binding"/>
    <property type="evidence" value="ECO:0007669"/>
    <property type="project" value="TreeGrafter"/>
</dbReference>
<dbReference type="SUPFAM" id="SSF50475">
    <property type="entry name" value="FMN-binding split barrel"/>
    <property type="match status" value="1"/>
</dbReference>
<accession>A0A919L164</accession>
<reference evidence="3" key="2">
    <citation type="submission" date="2020-09" db="EMBL/GenBank/DDBJ databases">
        <authorList>
            <person name="Sun Q."/>
            <person name="Zhou Y."/>
        </authorList>
    </citation>
    <scope>NUCLEOTIDE SEQUENCE</scope>
    <source>
        <strain evidence="3">CGMCC 4.7398</strain>
    </source>
</reference>
<keyword evidence="4" id="KW-1185">Reference proteome</keyword>
<evidence type="ECO:0000313" key="3">
    <source>
        <dbReference type="EMBL" id="GHH78926.1"/>
    </source>
</evidence>
<gene>
    <name evidence="3" type="ORF">GCM10017772_43530</name>
</gene>
<dbReference type="NCBIfam" id="TIGR00026">
    <property type="entry name" value="hi_GC_TIGR00026"/>
    <property type="match status" value="1"/>
</dbReference>
<dbReference type="InterPro" id="IPR004378">
    <property type="entry name" value="F420H2_quin_Rdtase"/>
</dbReference>
<proteinExistence type="inferred from homology"/>
<dbReference type="InterPro" id="IPR012349">
    <property type="entry name" value="Split_barrel_FMN-bd"/>
</dbReference>